<comment type="caution">
    <text evidence="1">The sequence shown here is derived from an EMBL/GenBank/DDBJ whole genome shotgun (WGS) entry which is preliminary data.</text>
</comment>
<accession>A0A2R6RVD8</accession>
<evidence type="ECO:0000313" key="2">
    <source>
        <dbReference type="Proteomes" id="UP000186601"/>
    </source>
</evidence>
<evidence type="ECO:0000313" key="1">
    <source>
        <dbReference type="EMBL" id="PSS33997.1"/>
    </source>
</evidence>
<dbReference type="Proteomes" id="UP000186601">
    <property type="component" value="Unassembled WGS sequence"/>
</dbReference>
<name>A0A2R6RVD8_9APHY</name>
<dbReference type="OrthoDB" id="2658589at2759"/>
<dbReference type="EMBL" id="MLYV02000165">
    <property type="protein sequence ID" value="PSS33997.1"/>
    <property type="molecule type" value="Genomic_DNA"/>
</dbReference>
<keyword evidence="2" id="KW-1185">Reference proteome</keyword>
<sequence length="384" mass="43263">MELTATDNTVVVLREDVKDTIRYHYGYLAPKSGNVYLSQLATEVQLRHHQVNRLLGGLDFAADQSPQEVCAMVDFVTTLARGQLPPVALCDLVPGNPASPWKATRMITRVTSLPGQWYAITTGLDQKDTSWVLAVQSATTACEVLRRAWGPSKIDIASECLKRGIPIRTLMRVDERQEHGPMFEANIRPRAPAFGYQLPWYNPTPVDYRAYEYWRDMLLQRSCGRVGLMKGGIIWRLTLEAVGVETVLVGPSGDLSAQYEVSIGDKTHFDDDLTTDEADIIVGVYKVLTPHSIRNTSDASWWPKSQVWDQSGCCVGYWTPANEDWFLKRLKAIREGRATLMNSNHWRKHLKIERREAMNLRGTIEELSVEALRNLPGRAPPSPT</sequence>
<organism evidence="1 2">
    <name type="scientific">Hermanssonia centrifuga</name>
    <dbReference type="NCBI Taxonomy" id="98765"/>
    <lineage>
        <taxon>Eukaryota</taxon>
        <taxon>Fungi</taxon>
        <taxon>Dikarya</taxon>
        <taxon>Basidiomycota</taxon>
        <taxon>Agaricomycotina</taxon>
        <taxon>Agaricomycetes</taxon>
        <taxon>Polyporales</taxon>
        <taxon>Meruliaceae</taxon>
        <taxon>Hermanssonia</taxon>
    </lineage>
</organism>
<reference evidence="1 2" key="1">
    <citation type="submission" date="2018-02" db="EMBL/GenBank/DDBJ databases">
        <title>Genome sequence of the basidiomycete white-rot fungus Phlebia centrifuga.</title>
        <authorList>
            <person name="Granchi Z."/>
            <person name="Peng M."/>
            <person name="de Vries R.P."/>
            <person name="Hilden K."/>
            <person name="Makela M.R."/>
            <person name="Grigoriev I."/>
            <person name="Riley R."/>
        </authorList>
    </citation>
    <scope>NUCLEOTIDE SEQUENCE [LARGE SCALE GENOMIC DNA]</scope>
    <source>
        <strain evidence="1 2">FBCC195</strain>
    </source>
</reference>
<protein>
    <submittedName>
        <fullName evidence="1">Uncharacterized protein</fullName>
    </submittedName>
</protein>
<gene>
    <name evidence="1" type="ORF">PHLCEN_2v1960</name>
</gene>
<proteinExistence type="predicted"/>
<dbReference type="AlphaFoldDB" id="A0A2R6RVD8"/>